<feature type="transmembrane region" description="Helical" evidence="8">
    <location>
        <begin position="324"/>
        <end position="342"/>
    </location>
</feature>
<comment type="subcellular location">
    <subcellularLocation>
        <location evidence="1">Cell membrane</location>
        <topology evidence="1">Multi-pass membrane protein</topology>
    </subcellularLocation>
</comment>
<evidence type="ECO:0000313" key="9">
    <source>
        <dbReference type="EMBL" id="RKP54329.1"/>
    </source>
</evidence>
<evidence type="ECO:0000256" key="1">
    <source>
        <dbReference type="ARBA" id="ARBA00004651"/>
    </source>
</evidence>
<gene>
    <name evidence="9" type="ORF">D7Z26_13285</name>
</gene>
<dbReference type="InterPro" id="IPR000802">
    <property type="entry name" value="Arsenical_pump_ArsB"/>
</dbReference>
<feature type="transmembrane region" description="Helical" evidence="8">
    <location>
        <begin position="54"/>
        <end position="73"/>
    </location>
</feature>
<keyword evidence="3" id="KW-1003">Cell membrane</keyword>
<feature type="transmembrane region" description="Helical" evidence="8">
    <location>
        <begin position="94"/>
        <end position="111"/>
    </location>
</feature>
<dbReference type="EMBL" id="RBZM01000005">
    <property type="protein sequence ID" value="RKP54329.1"/>
    <property type="molecule type" value="Genomic_DNA"/>
</dbReference>
<comment type="caution">
    <text evidence="9">The sequence shown here is derived from an EMBL/GenBank/DDBJ whole genome shotgun (WGS) entry which is preliminary data.</text>
</comment>
<evidence type="ECO:0000313" key="10">
    <source>
        <dbReference type="Proteomes" id="UP000282076"/>
    </source>
</evidence>
<feature type="transmembrane region" description="Helical" evidence="8">
    <location>
        <begin position="253"/>
        <end position="273"/>
    </location>
</feature>
<dbReference type="PANTHER" id="PTHR43302:SF5">
    <property type="entry name" value="TRANSPORTER ARSB-RELATED"/>
    <property type="match status" value="1"/>
</dbReference>
<comment type="similarity">
    <text evidence="2">Belongs to the ArsB family.</text>
</comment>
<feature type="transmembrane region" description="Helical" evidence="8">
    <location>
        <begin position="140"/>
        <end position="161"/>
    </location>
</feature>
<keyword evidence="6 8" id="KW-1133">Transmembrane helix</keyword>
<name>A0A494XZ34_9BACL</name>
<evidence type="ECO:0000256" key="5">
    <source>
        <dbReference type="ARBA" id="ARBA00022849"/>
    </source>
</evidence>
<dbReference type="GO" id="GO:0046685">
    <property type="term" value="P:response to arsenic-containing substance"/>
    <property type="evidence" value="ECO:0007669"/>
    <property type="project" value="UniProtKB-KW"/>
</dbReference>
<keyword evidence="4 8" id="KW-0812">Transmembrane</keyword>
<evidence type="ECO:0000256" key="4">
    <source>
        <dbReference type="ARBA" id="ARBA00022692"/>
    </source>
</evidence>
<keyword evidence="7 8" id="KW-0472">Membrane</keyword>
<feature type="transmembrane region" description="Helical" evidence="8">
    <location>
        <begin position="285"/>
        <end position="304"/>
    </location>
</feature>
<keyword evidence="10" id="KW-1185">Reference proteome</keyword>
<evidence type="ECO:0000256" key="6">
    <source>
        <dbReference type="ARBA" id="ARBA00022989"/>
    </source>
</evidence>
<protein>
    <submittedName>
        <fullName evidence="9">Arsenical efflux pump membrane protein ArsB</fullName>
    </submittedName>
</protein>
<organism evidence="9 10">
    <name type="scientific">Cohnella endophytica</name>
    <dbReference type="NCBI Taxonomy" id="2419778"/>
    <lineage>
        <taxon>Bacteria</taxon>
        <taxon>Bacillati</taxon>
        <taxon>Bacillota</taxon>
        <taxon>Bacilli</taxon>
        <taxon>Bacillales</taxon>
        <taxon>Paenibacillaceae</taxon>
        <taxon>Cohnella</taxon>
    </lineage>
</organism>
<reference evidence="9 10" key="1">
    <citation type="submission" date="2018-10" db="EMBL/GenBank/DDBJ databases">
        <title>Cohnella sp. M2MS4P-1, whole genome shotgun sequence.</title>
        <authorList>
            <person name="Tuo L."/>
        </authorList>
    </citation>
    <scope>NUCLEOTIDE SEQUENCE [LARGE SCALE GENOMIC DNA]</scope>
    <source>
        <strain evidence="9 10">M2MS4P-1</strain>
    </source>
</reference>
<evidence type="ECO:0000256" key="7">
    <source>
        <dbReference type="ARBA" id="ARBA00023136"/>
    </source>
</evidence>
<dbReference type="GO" id="GO:0015105">
    <property type="term" value="F:arsenite transmembrane transporter activity"/>
    <property type="evidence" value="ECO:0007669"/>
    <property type="project" value="InterPro"/>
</dbReference>
<proteinExistence type="inferred from homology"/>
<feature type="transmembrane region" description="Helical" evidence="8">
    <location>
        <begin position="181"/>
        <end position="200"/>
    </location>
</feature>
<evidence type="ECO:0000256" key="2">
    <source>
        <dbReference type="ARBA" id="ARBA00006433"/>
    </source>
</evidence>
<feature type="transmembrane region" description="Helical" evidence="8">
    <location>
        <begin position="406"/>
        <end position="427"/>
    </location>
</feature>
<dbReference type="PRINTS" id="PR00758">
    <property type="entry name" value="ARSENICPUMP"/>
</dbReference>
<dbReference type="AlphaFoldDB" id="A0A494XZ34"/>
<evidence type="ECO:0000256" key="3">
    <source>
        <dbReference type="ARBA" id="ARBA00022475"/>
    </source>
</evidence>
<evidence type="ECO:0000256" key="8">
    <source>
        <dbReference type="SAM" id="Phobius"/>
    </source>
</evidence>
<dbReference type="OrthoDB" id="9774335at2"/>
<dbReference type="PANTHER" id="PTHR43302">
    <property type="entry name" value="TRANSPORTER ARSB-RELATED"/>
    <property type="match status" value="1"/>
</dbReference>
<keyword evidence="5" id="KW-0059">Arsenical resistance</keyword>
<dbReference type="CDD" id="cd01118">
    <property type="entry name" value="ArsB_permease"/>
    <property type="match status" value="1"/>
</dbReference>
<feature type="transmembrane region" description="Helical" evidence="8">
    <location>
        <begin position="229"/>
        <end position="247"/>
    </location>
</feature>
<dbReference type="RefSeq" id="WP_120977435.1">
    <property type="nucleotide sequence ID" value="NZ_RBZM01000005.1"/>
</dbReference>
<dbReference type="Pfam" id="PF02040">
    <property type="entry name" value="ArsB"/>
    <property type="match status" value="1"/>
</dbReference>
<feature type="transmembrane region" description="Helical" evidence="8">
    <location>
        <begin position="117"/>
        <end position="135"/>
    </location>
</feature>
<sequence>MTLLLSVVLFAVTLVLIIWRPGGHNEALYAAPGALLLLATGLLAMEDAAYIWHIVWNATLSLIGIMILTATMDDNGFFRWAALHIVRRTHGKRLLLMAGLAAFSCLISTFFNNDGTVLIMTPIVLEVTALIGMGIRARIAFLLSVGLMADTASATLMVSNLTNILTADYFGMSFGDYARNMLFPGVTASMATIGVLLLTFGKTIRKDVSLSAKSKHDFPLPASVIRNSLIFRLSWVVLTLILIGYFCSEALDLPVSFIACGGALLLWGAGAATGSADSVSIVRRTPWLIVVFALSMNLIVYNLYLRGAADGFSDLLVPVSESGLAGMIFGSGALFSLLAAIMNNLPAVLISSLSISGLEHGGYVLPFASLIGMSVGAKLTPIGSLATMLWLELLRREGVRISWGQYMKIGFVLTVPILFVALGAMWLQFRL</sequence>
<dbReference type="GO" id="GO:0005886">
    <property type="term" value="C:plasma membrane"/>
    <property type="evidence" value="ECO:0007669"/>
    <property type="project" value="UniProtKB-SubCell"/>
</dbReference>
<dbReference type="Proteomes" id="UP000282076">
    <property type="component" value="Unassembled WGS sequence"/>
</dbReference>
<accession>A0A494XZ34</accession>